<proteinExistence type="predicted"/>
<gene>
    <name evidence="2" type="ORF">NVV95_17240</name>
</gene>
<reference evidence="2" key="1">
    <citation type="submission" date="2022-08" db="EMBL/GenBank/DDBJ databases">
        <authorList>
            <person name="Deng Y."/>
            <person name="Han X.-F."/>
            <person name="Zhang Y.-Q."/>
        </authorList>
    </citation>
    <scope>NUCLEOTIDE SEQUENCE</scope>
    <source>
        <strain evidence="2">CPCC 205716</strain>
    </source>
</reference>
<comment type="caution">
    <text evidence="2">The sequence shown here is derived from an EMBL/GenBank/DDBJ whole genome shotgun (WGS) entry which is preliminary data.</text>
</comment>
<accession>A0ABT2GJA8</accession>
<dbReference type="SUPFAM" id="SSF55729">
    <property type="entry name" value="Acyl-CoA N-acyltransferases (Nat)"/>
    <property type="match status" value="1"/>
</dbReference>
<evidence type="ECO:0000313" key="3">
    <source>
        <dbReference type="Proteomes" id="UP001165580"/>
    </source>
</evidence>
<dbReference type="PROSITE" id="PS51186">
    <property type="entry name" value="GNAT"/>
    <property type="match status" value="1"/>
</dbReference>
<dbReference type="CDD" id="cd04301">
    <property type="entry name" value="NAT_SF"/>
    <property type="match status" value="1"/>
</dbReference>
<keyword evidence="2" id="KW-0808">Transferase</keyword>
<keyword evidence="2" id="KW-0012">Acyltransferase</keyword>
<dbReference type="Gene3D" id="3.40.630.30">
    <property type="match status" value="1"/>
</dbReference>
<dbReference type="EC" id="2.3.1.-" evidence="2"/>
<dbReference type="PANTHER" id="PTHR43451">
    <property type="entry name" value="ACETYLTRANSFERASE (GNAT) FAMILY PROTEIN"/>
    <property type="match status" value="1"/>
</dbReference>
<name>A0ABT2GJA8_9MICO</name>
<dbReference type="Pfam" id="PF13673">
    <property type="entry name" value="Acetyltransf_10"/>
    <property type="match status" value="1"/>
</dbReference>
<dbReference type="InterPro" id="IPR052564">
    <property type="entry name" value="N-acetyltrans/Recomb-assoc"/>
</dbReference>
<dbReference type="GO" id="GO:0016746">
    <property type="term" value="F:acyltransferase activity"/>
    <property type="evidence" value="ECO:0007669"/>
    <property type="project" value="UniProtKB-KW"/>
</dbReference>
<dbReference type="InterPro" id="IPR016181">
    <property type="entry name" value="Acyl_CoA_acyltransferase"/>
</dbReference>
<feature type="domain" description="N-acetyltransferase" evidence="1">
    <location>
        <begin position="1"/>
        <end position="153"/>
    </location>
</feature>
<dbReference type="EMBL" id="JANTEZ010000010">
    <property type="protein sequence ID" value="MCS5716294.1"/>
    <property type="molecule type" value="Genomic_DNA"/>
</dbReference>
<protein>
    <submittedName>
        <fullName evidence="2">GNAT family N-acetyltransferase</fullName>
        <ecNumber evidence="2">2.3.1.-</ecNumber>
    </submittedName>
</protein>
<evidence type="ECO:0000313" key="2">
    <source>
        <dbReference type="EMBL" id="MCS5716294.1"/>
    </source>
</evidence>
<dbReference type="PANTHER" id="PTHR43451:SF1">
    <property type="entry name" value="ACETYLTRANSFERASE"/>
    <property type="match status" value="1"/>
</dbReference>
<sequence length="155" mass="17025">MIRGYVEGDAAATLEVFERAILETARSDYSEEQVRAWLGGPRELARWNAERLATRTVVDELDGAVAGFSDLGADGYVDRLFVHPSFARRGAAARLLDAVVATGEDLGLAELTTHASLVARPVFERAGFDVVHRETVERGALTLDRFFMRRMLGDG</sequence>
<dbReference type="InterPro" id="IPR000182">
    <property type="entry name" value="GNAT_dom"/>
</dbReference>
<dbReference type="Proteomes" id="UP001165580">
    <property type="component" value="Unassembled WGS sequence"/>
</dbReference>
<keyword evidence="3" id="KW-1185">Reference proteome</keyword>
<dbReference type="RefSeq" id="WP_259487792.1">
    <property type="nucleotide sequence ID" value="NZ_JANTEZ010000010.1"/>
</dbReference>
<evidence type="ECO:0000259" key="1">
    <source>
        <dbReference type="PROSITE" id="PS51186"/>
    </source>
</evidence>
<organism evidence="2 3">
    <name type="scientific">Herbiconiux gentiana</name>
    <dbReference type="NCBI Taxonomy" id="2970912"/>
    <lineage>
        <taxon>Bacteria</taxon>
        <taxon>Bacillati</taxon>
        <taxon>Actinomycetota</taxon>
        <taxon>Actinomycetes</taxon>
        <taxon>Micrococcales</taxon>
        <taxon>Microbacteriaceae</taxon>
        <taxon>Herbiconiux</taxon>
    </lineage>
</organism>